<organism evidence="1 2">
    <name type="scientific">Thermofilum pendens (strain DSM 2475 / Hrk 5)</name>
    <dbReference type="NCBI Taxonomy" id="368408"/>
    <lineage>
        <taxon>Archaea</taxon>
        <taxon>Thermoproteota</taxon>
        <taxon>Thermoprotei</taxon>
        <taxon>Thermofilales</taxon>
        <taxon>Thermofilaceae</taxon>
        <taxon>Thermofilum</taxon>
    </lineage>
</organism>
<dbReference type="KEGG" id="tpe:Tpen_0957"/>
<dbReference type="Proteomes" id="UP000000641">
    <property type="component" value="Chromosome"/>
</dbReference>
<reference evidence="2" key="1">
    <citation type="journal article" date="2008" name="J. Bacteriol.">
        <title>Genome sequence of Thermofilum pendens reveals an exceptional loss of biosynthetic pathways without genome reduction.</title>
        <authorList>
            <person name="Anderson I."/>
            <person name="Rodriguez J."/>
            <person name="Susanti D."/>
            <person name="Porat I."/>
            <person name="Reich C."/>
            <person name="Ulrich L.E."/>
            <person name="Elkins J.G."/>
            <person name="Mavromatis K."/>
            <person name="Lykidis A."/>
            <person name="Kim E."/>
            <person name="Thompson L.S."/>
            <person name="Nolan M."/>
            <person name="Land M."/>
            <person name="Copeland A."/>
            <person name="Lapidus A."/>
            <person name="Lucas S."/>
            <person name="Detter C."/>
            <person name="Zhulin I.B."/>
            <person name="Olsen G.J."/>
            <person name="Whitman W."/>
            <person name="Mukhopadhyay B."/>
            <person name="Bristow J."/>
            <person name="Kyrpides N."/>
        </authorList>
    </citation>
    <scope>NUCLEOTIDE SEQUENCE [LARGE SCALE GENOMIC DNA]</scope>
    <source>
        <strain evidence="2">DSM 2475 / Hrk 5</strain>
    </source>
</reference>
<keyword evidence="2" id="KW-1185">Reference proteome</keyword>
<dbReference type="OrthoDB" id="91586at2157"/>
<proteinExistence type="predicted"/>
<accession>A1RYS7</accession>
<dbReference type="EMBL" id="CP000505">
    <property type="protein sequence ID" value="ABL78357.1"/>
    <property type="molecule type" value="Genomic_DNA"/>
</dbReference>
<name>A1RYS7_THEPD</name>
<evidence type="ECO:0000313" key="2">
    <source>
        <dbReference type="Proteomes" id="UP000000641"/>
    </source>
</evidence>
<dbReference type="EnsemblBacteria" id="ABL78357">
    <property type="protein sequence ID" value="ABL78357"/>
    <property type="gene ID" value="Tpen_0957"/>
</dbReference>
<sequence>MSISRASLEEEVYLRGLTGFLVGEKLYEGFKRIAFVTFADRICCSIVAAQIAGYMHRYGYGSGSFKVFFYEEGREDELARQVESFKPDAVSLMMGGEQKMSRVASATREVLKAFSRRGLRVPVIFHVRVFLATKQLSSLLADEEVSSYLGSLPELRVFTADLGAKKFFFNRISLEGGKLALRKFAESDLTEEHVDLLKRSLPPPE</sequence>
<evidence type="ECO:0000313" key="1">
    <source>
        <dbReference type="EMBL" id="ABL78357.1"/>
    </source>
</evidence>
<dbReference type="AlphaFoldDB" id="A1RYS7"/>
<dbReference type="RefSeq" id="WP_011752622.1">
    <property type="nucleotide sequence ID" value="NC_008698.1"/>
</dbReference>
<dbReference type="HOGENOM" id="CLU_115255_0_0_2"/>
<dbReference type="GeneID" id="4600761"/>
<protein>
    <submittedName>
        <fullName evidence="1">Uncharacterized protein</fullName>
    </submittedName>
</protein>
<gene>
    <name evidence="1" type="ordered locus">Tpen_0957</name>
</gene>
<dbReference type="eggNOG" id="arCOG05631">
    <property type="taxonomic scope" value="Archaea"/>
</dbReference>